<protein>
    <submittedName>
        <fullName evidence="1">Uncharacterized protein</fullName>
    </submittedName>
</protein>
<sequence length="53" mass="6215">MANCKTLLHLIKKINLLQTKNNEMKNTIERNTSCLNKIEILISNIYKDLNNKK</sequence>
<evidence type="ECO:0000313" key="1">
    <source>
        <dbReference type="EMBL" id="PKY51711.1"/>
    </source>
</evidence>
<reference evidence="1 2" key="1">
    <citation type="submission" date="2015-10" db="EMBL/GenBank/DDBJ databases">
        <title>Genome analyses suggest a sexual origin of heterokaryosis in a supposedly ancient asexual fungus.</title>
        <authorList>
            <person name="Ropars J."/>
            <person name="Sedzielewska K."/>
            <person name="Noel J."/>
            <person name="Charron P."/>
            <person name="Farinelli L."/>
            <person name="Marton T."/>
            <person name="Kruger M."/>
            <person name="Pelin A."/>
            <person name="Brachmann A."/>
            <person name="Corradi N."/>
        </authorList>
    </citation>
    <scope>NUCLEOTIDE SEQUENCE [LARGE SCALE GENOMIC DNA]</scope>
    <source>
        <strain evidence="1 2">A4</strain>
    </source>
</reference>
<comment type="caution">
    <text evidence="1">The sequence shown here is derived from an EMBL/GenBank/DDBJ whole genome shotgun (WGS) entry which is preliminary data.</text>
</comment>
<accession>A0A2I1GYL4</accession>
<keyword evidence="2" id="KW-1185">Reference proteome</keyword>
<dbReference type="EMBL" id="LLXI01001066">
    <property type="protein sequence ID" value="PKY51711.1"/>
    <property type="molecule type" value="Genomic_DNA"/>
</dbReference>
<dbReference type="AlphaFoldDB" id="A0A2I1GYL4"/>
<name>A0A2I1GYL4_9GLOM</name>
<evidence type="ECO:0000313" key="2">
    <source>
        <dbReference type="Proteomes" id="UP000234323"/>
    </source>
</evidence>
<gene>
    <name evidence="1" type="ORF">RhiirA4_407654</name>
</gene>
<dbReference type="Proteomes" id="UP000234323">
    <property type="component" value="Unassembled WGS sequence"/>
</dbReference>
<proteinExistence type="predicted"/>
<organism evidence="1 2">
    <name type="scientific">Rhizophagus irregularis</name>
    <dbReference type="NCBI Taxonomy" id="588596"/>
    <lineage>
        <taxon>Eukaryota</taxon>
        <taxon>Fungi</taxon>
        <taxon>Fungi incertae sedis</taxon>
        <taxon>Mucoromycota</taxon>
        <taxon>Glomeromycotina</taxon>
        <taxon>Glomeromycetes</taxon>
        <taxon>Glomerales</taxon>
        <taxon>Glomeraceae</taxon>
        <taxon>Rhizophagus</taxon>
    </lineage>
</organism>
<dbReference type="VEuPathDB" id="FungiDB:RhiirA1_422100"/>